<dbReference type="eggNOG" id="COG0451">
    <property type="taxonomic scope" value="Bacteria"/>
</dbReference>
<name>W7YBD0_9BACT</name>
<dbReference type="PANTHER" id="PTHR43245:SF13">
    <property type="entry name" value="UDP-D-APIOSE_UDP-D-XYLOSE SYNTHASE 2"/>
    <property type="match status" value="1"/>
</dbReference>
<dbReference type="EMBL" id="BAMD01000061">
    <property type="protein sequence ID" value="GAF04938.1"/>
    <property type="molecule type" value="Genomic_DNA"/>
</dbReference>
<dbReference type="InterPro" id="IPR036291">
    <property type="entry name" value="NAD(P)-bd_dom_sf"/>
</dbReference>
<proteinExistence type="predicted"/>
<dbReference type="OrthoDB" id="9801785at2"/>
<dbReference type="Gene3D" id="3.40.50.720">
    <property type="entry name" value="NAD(P)-binding Rossmann-like Domain"/>
    <property type="match status" value="1"/>
</dbReference>
<accession>W7YBD0</accession>
<dbReference type="RefSeq" id="WP_027471792.1">
    <property type="nucleotide sequence ID" value="NZ_BAMD01000061.1"/>
</dbReference>
<reference evidence="2 3" key="1">
    <citation type="journal article" date="2014" name="Genome Announc.">
        <title>Draft Genome Sequence of Cytophaga fermentans JCM 21142T, a Facultative Anaerobe Isolated from Marine Mud.</title>
        <authorList>
            <person name="Starns D."/>
            <person name="Oshima K."/>
            <person name="Suda W."/>
            <person name="Iino T."/>
            <person name="Yuki M."/>
            <person name="Inoue J."/>
            <person name="Kitamura K."/>
            <person name="Iida T."/>
            <person name="Darby A."/>
            <person name="Hattori M."/>
            <person name="Ohkuma M."/>
        </authorList>
    </citation>
    <scope>NUCLEOTIDE SEQUENCE [LARGE SCALE GENOMIC DNA]</scope>
    <source>
        <strain evidence="2 3">JCM 21142</strain>
    </source>
</reference>
<dbReference type="Proteomes" id="UP000019402">
    <property type="component" value="Unassembled WGS sequence"/>
</dbReference>
<keyword evidence="3" id="KW-1185">Reference proteome</keyword>
<dbReference type="SUPFAM" id="SSF51735">
    <property type="entry name" value="NAD(P)-binding Rossmann-fold domains"/>
    <property type="match status" value="1"/>
</dbReference>
<gene>
    <name evidence="2" type="ORF">JCM21142_93661</name>
</gene>
<dbReference type="STRING" id="869213.GCA_000517085_02133"/>
<organism evidence="2 3">
    <name type="scientific">Saccharicrinis fermentans DSM 9555 = JCM 21142</name>
    <dbReference type="NCBI Taxonomy" id="869213"/>
    <lineage>
        <taxon>Bacteria</taxon>
        <taxon>Pseudomonadati</taxon>
        <taxon>Bacteroidota</taxon>
        <taxon>Bacteroidia</taxon>
        <taxon>Marinilabiliales</taxon>
        <taxon>Marinilabiliaceae</taxon>
        <taxon>Saccharicrinis</taxon>
    </lineage>
</organism>
<dbReference type="InterPro" id="IPR001509">
    <property type="entry name" value="Epimerase_deHydtase"/>
</dbReference>
<dbReference type="InterPro" id="IPR050177">
    <property type="entry name" value="Lipid_A_modif_metabolic_enz"/>
</dbReference>
<sequence>MKILIVGSKGFIGSHALQYFRASGHIVYGCDVVVEYEDEHYFLVDATQPNFQEPFKAIKFDVCINCSGAASVPQSIQNPLRDFQLNTANVFLLLDSIRQHAPSCKFINMSSAAVYGNPMSLPINETHKTKPVSPYGEHKRMAEEVCQEFYTHFSIACCNLRIFSAYGEGLKKQLFWDLYKKSSDEHIKLFGTGEETRDFIFISDLLQAINLVMVNAQFKGEAINVANGNQLKIRDVAILFFKLLNYQGNISFLGNNRKGDPLNWEADITHLKTLGYKNKVSLEAGLTSYIKWIESK</sequence>
<dbReference type="PANTHER" id="PTHR43245">
    <property type="entry name" value="BIFUNCTIONAL POLYMYXIN RESISTANCE PROTEIN ARNA"/>
    <property type="match status" value="1"/>
</dbReference>
<dbReference type="AlphaFoldDB" id="W7YBD0"/>
<protein>
    <submittedName>
        <fullName evidence="2">dTDP-glucose 4,6-dehydratase</fullName>
    </submittedName>
</protein>
<evidence type="ECO:0000313" key="2">
    <source>
        <dbReference type="EMBL" id="GAF04938.1"/>
    </source>
</evidence>
<evidence type="ECO:0000259" key="1">
    <source>
        <dbReference type="Pfam" id="PF01370"/>
    </source>
</evidence>
<comment type="caution">
    <text evidence="2">The sequence shown here is derived from an EMBL/GenBank/DDBJ whole genome shotgun (WGS) entry which is preliminary data.</text>
</comment>
<evidence type="ECO:0000313" key="3">
    <source>
        <dbReference type="Proteomes" id="UP000019402"/>
    </source>
</evidence>
<feature type="domain" description="NAD-dependent epimerase/dehydratase" evidence="1">
    <location>
        <begin position="3"/>
        <end position="226"/>
    </location>
</feature>
<dbReference type="Pfam" id="PF01370">
    <property type="entry name" value="Epimerase"/>
    <property type="match status" value="1"/>
</dbReference>